<evidence type="ECO:0000256" key="5">
    <source>
        <dbReference type="ARBA" id="ARBA00022840"/>
    </source>
</evidence>
<evidence type="ECO:0000256" key="3">
    <source>
        <dbReference type="ARBA" id="ARBA00012737"/>
    </source>
</evidence>
<keyword evidence="6" id="KW-0028">Amino-acid biosynthesis</keyword>
<evidence type="ECO:0000256" key="1">
    <source>
        <dbReference type="ARBA" id="ARBA00005187"/>
    </source>
</evidence>
<keyword evidence="7" id="KW-0315">Glutamine amidotransferase</keyword>
<dbReference type="PATRIC" id="fig|1886670.3.peg.1274"/>
<keyword evidence="12" id="KW-1185">Reference proteome</keyword>
<protein>
    <recommendedName>
        <fullName evidence="3">asparagine synthase (glutamine-hydrolyzing)</fullName>
        <ecNumber evidence="3">6.3.5.4</ecNumber>
    </recommendedName>
</protein>
<evidence type="ECO:0000256" key="2">
    <source>
        <dbReference type="ARBA" id="ARBA00005752"/>
    </source>
</evidence>
<dbReference type="AlphaFoldDB" id="A0A1E3L8E0"/>
<dbReference type="SUPFAM" id="SSF52402">
    <property type="entry name" value="Adenine nucleotide alpha hydrolases-like"/>
    <property type="match status" value="1"/>
</dbReference>
<dbReference type="Pfam" id="PF00733">
    <property type="entry name" value="Asn_synthase"/>
    <property type="match status" value="1"/>
</dbReference>
<evidence type="ECO:0000256" key="8">
    <source>
        <dbReference type="ARBA" id="ARBA00048741"/>
    </source>
</evidence>
<evidence type="ECO:0000256" key="6">
    <source>
        <dbReference type="ARBA" id="ARBA00022888"/>
    </source>
</evidence>
<dbReference type="InterPro" id="IPR001962">
    <property type="entry name" value="Asn_synthase"/>
</dbReference>
<gene>
    <name evidence="11" type="primary">asnB</name>
    <name evidence="11" type="ORF">PTI45_01249</name>
</gene>
<comment type="catalytic activity">
    <reaction evidence="8">
        <text>L-aspartate + L-glutamine + ATP + H2O = L-asparagine + L-glutamate + AMP + diphosphate + H(+)</text>
        <dbReference type="Rhea" id="RHEA:12228"/>
        <dbReference type="ChEBI" id="CHEBI:15377"/>
        <dbReference type="ChEBI" id="CHEBI:15378"/>
        <dbReference type="ChEBI" id="CHEBI:29985"/>
        <dbReference type="ChEBI" id="CHEBI:29991"/>
        <dbReference type="ChEBI" id="CHEBI:30616"/>
        <dbReference type="ChEBI" id="CHEBI:33019"/>
        <dbReference type="ChEBI" id="CHEBI:58048"/>
        <dbReference type="ChEBI" id="CHEBI:58359"/>
        <dbReference type="ChEBI" id="CHEBI:456215"/>
        <dbReference type="EC" id="6.3.5.4"/>
    </reaction>
</comment>
<dbReference type="Gene3D" id="3.60.20.10">
    <property type="entry name" value="Glutamine Phosphoribosylpyrophosphate, subunit 1, domain 1"/>
    <property type="match status" value="1"/>
</dbReference>
<dbReference type="InterPro" id="IPR014729">
    <property type="entry name" value="Rossmann-like_a/b/a_fold"/>
</dbReference>
<feature type="binding site" evidence="9">
    <location>
        <position position="102"/>
    </location>
    <ligand>
        <name>L-glutamine</name>
        <dbReference type="ChEBI" id="CHEBI:58359"/>
    </ligand>
</feature>
<dbReference type="InterPro" id="IPR029055">
    <property type="entry name" value="Ntn_hydrolases_N"/>
</dbReference>
<evidence type="ECO:0000256" key="7">
    <source>
        <dbReference type="ARBA" id="ARBA00022962"/>
    </source>
</evidence>
<dbReference type="Proteomes" id="UP000094578">
    <property type="component" value="Unassembled WGS sequence"/>
</dbReference>
<organism evidence="11 12">
    <name type="scientific">Paenibacillus nuruki</name>
    <dbReference type="NCBI Taxonomy" id="1886670"/>
    <lineage>
        <taxon>Bacteria</taxon>
        <taxon>Bacillati</taxon>
        <taxon>Bacillota</taxon>
        <taxon>Bacilli</taxon>
        <taxon>Bacillales</taxon>
        <taxon>Paenibacillaceae</taxon>
        <taxon>Paenibacillus</taxon>
    </lineage>
</organism>
<dbReference type="InterPro" id="IPR051786">
    <property type="entry name" value="ASN_synthetase/amidase"/>
</dbReference>
<dbReference type="GO" id="GO:0005524">
    <property type="term" value="F:ATP binding"/>
    <property type="evidence" value="ECO:0007669"/>
    <property type="project" value="UniProtKB-KW"/>
</dbReference>
<evidence type="ECO:0000313" key="12">
    <source>
        <dbReference type="Proteomes" id="UP000094578"/>
    </source>
</evidence>
<dbReference type="GO" id="GO:0006529">
    <property type="term" value="P:asparagine biosynthetic process"/>
    <property type="evidence" value="ECO:0007669"/>
    <property type="project" value="UniProtKB-KW"/>
</dbReference>
<comment type="caution">
    <text evidence="11">The sequence shown here is derived from an EMBL/GenBank/DDBJ whole genome shotgun (WGS) entry which is preliminary data.</text>
</comment>
<keyword evidence="6" id="KW-0061">Asparagine biosynthesis</keyword>
<dbReference type="InterPro" id="IPR033738">
    <property type="entry name" value="AsnB_N"/>
</dbReference>
<evidence type="ECO:0000259" key="10">
    <source>
        <dbReference type="PROSITE" id="PS51278"/>
    </source>
</evidence>
<dbReference type="CDD" id="cd00712">
    <property type="entry name" value="AsnB"/>
    <property type="match status" value="1"/>
</dbReference>
<proteinExistence type="inferred from homology"/>
<dbReference type="EMBL" id="MDER01000031">
    <property type="protein sequence ID" value="ODP29240.1"/>
    <property type="molecule type" value="Genomic_DNA"/>
</dbReference>
<dbReference type="STRING" id="1886670.PTI45_01249"/>
<dbReference type="PIRSF" id="PIRSF001589">
    <property type="entry name" value="Asn_synthetase_glu-h"/>
    <property type="match status" value="1"/>
</dbReference>
<evidence type="ECO:0000256" key="9">
    <source>
        <dbReference type="PIRSR" id="PIRSR001589-2"/>
    </source>
</evidence>
<evidence type="ECO:0000256" key="4">
    <source>
        <dbReference type="ARBA" id="ARBA00022741"/>
    </source>
</evidence>
<sequence>MSTIVGVWNFQRQSSEALALQGQQLMNNLRMYPSDASAVWQDEDIFLGCHDRWITEESVNQTVPYHDPISGLVITADAIIDNREELFEALGISRAEGSTLSDVLLILRAYQKWEEHTPQHLVGDFAFMIWDTKKHQLYGARDWSGNRTLYYYHTSSQFAFSTLMEPLFQTGDIQKKMSTPWMAEFLTMAGMTESLDIKGTVYEDILQLPPAHAIILTEQHSHIFQYGTLLPEEPLHLRSNGEYEEAFRDVFTQAVKSKVRTRLGVASTLSGGLDSGAVVSYAAKILAEQGKSLQTYSYVPIAGFDDWTSSTLVPDERPYIEETLKYIGNVQGNYLDFADRNPLTEVDSWLDFLEMPYKYFENSFWIRGIFEQAQQQGAGVLLTGARGNFTISWGPALDYYAVLLKKFQWTKLYRELKLYGHKTGVGRSRLLPIIHSKAFPKWNQTAASKDRPNPLVWINSELARQTGMVERVQQQEEWLVGREVQNAFDIRLEKFKNLAIANKNGAMTSKISEHYGVWERDPTSDARVVRFCLSIPVGQYVQEGMDRALIRRATAGDLPDKVRLNQKVRGMQPADWVQRMQPQWSSFTGELRDLCKDPKVAAWMNTTTIMKALEKVGEHPQANAAAHPATRMLMRSLIVGRFIRNLA</sequence>
<evidence type="ECO:0000313" key="11">
    <source>
        <dbReference type="EMBL" id="ODP29240.1"/>
    </source>
</evidence>
<feature type="binding site" evidence="9">
    <location>
        <position position="299"/>
    </location>
    <ligand>
        <name>ATP</name>
        <dbReference type="ChEBI" id="CHEBI:30616"/>
    </ligand>
</feature>
<keyword evidence="5 9" id="KW-0067">ATP-binding</keyword>
<dbReference type="Gene3D" id="3.40.50.620">
    <property type="entry name" value="HUPs"/>
    <property type="match status" value="2"/>
</dbReference>
<feature type="domain" description="Glutamine amidotransferase type-2" evidence="10">
    <location>
        <begin position="2"/>
        <end position="219"/>
    </location>
</feature>
<dbReference type="PANTHER" id="PTHR43284:SF1">
    <property type="entry name" value="ASPARAGINE SYNTHETASE"/>
    <property type="match status" value="1"/>
</dbReference>
<dbReference type="InterPro" id="IPR017932">
    <property type="entry name" value="GATase_2_dom"/>
</dbReference>
<dbReference type="PANTHER" id="PTHR43284">
    <property type="entry name" value="ASPARAGINE SYNTHETASE (GLUTAMINE-HYDROLYZING)"/>
    <property type="match status" value="1"/>
</dbReference>
<reference evidence="11 12" key="1">
    <citation type="submission" date="2016-08" db="EMBL/GenBank/DDBJ databases">
        <title>Genome sequencing of Paenibacillus sp. TI45-13ar, isolated from Korean traditional nuruk.</title>
        <authorList>
            <person name="Kim S.-J."/>
        </authorList>
    </citation>
    <scope>NUCLEOTIDE SEQUENCE [LARGE SCALE GENOMIC DNA]</scope>
    <source>
        <strain evidence="11 12">TI45-13ar</strain>
    </source>
</reference>
<comment type="similarity">
    <text evidence="2">Belongs to the asparagine synthetase family.</text>
</comment>
<comment type="pathway">
    <text evidence="1">Amino-acid biosynthesis; L-asparagine biosynthesis; L-asparagine from L-aspartate (L-Gln route): step 1/1.</text>
</comment>
<keyword evidence="11" id="KW-0436">Ligase</keyword>
<keyword evidence="4 9" id="KW-0547">Nucleotide-binding</keyword>
<dbReference type="GO" id="GO:0004066">
    <property type="term" value="F:asparagine synthase (glutamine-hydrolyzing) activity"/>
    <property type="evidence" value="ECO:0007669"/>
    <property type="project" value="UniProtKB-EC"/>
</dbReference>
<dbReference type="RefSeq" id="WP_069326686.1">
    <property type="nucleotide sequence ID" value="NZ_MDER01000031.1"/>
</dbReference>
<dbReference type="InterPro" id="IPR006426">
    <property type="entry name" value="Asn_synth_AEB"/>
</dbReference>
<accession>A0A1E3L8E0</accession>
<dbReference type="SUPFAM" id="SSF56235">
    <property type="entry name" value="N-terminal nucleophile aminohydrolases (Ntn hydrolases)"/>
    <property type="match status" value="1"/>
</dbReference>
<name>A0A1E3L8E0_9BACL</name>
<dbReference type="EC" id="6.3.5.4" evidence="3"/>
<dbReference type="PROSITE" id="PS51278">
    <property type="entry name" value="GATASE_TYPE_2"/>
    <property type="match status" value="1"/>
</dbReference>
<dbReference type="Pfam" id="PF13537">
    <property type="entry name" value="GATase_7"/>
    <property type="match status" value="1"/>
</dbReference>